<dbReference type="PRINTS" id="PR00778">
    <property type="entry name" value="HTHARSR"/>
</dbReference>
<dbReference type="AlphaFoldDB" id="A0A7W8F4A5"/>
<evidence type="ECO:0000259" key="4">
    <source>
        <dbReference type="PROSITE" id="PS50987"/>
    </source>
</evidence>
<keyword evidence="2 5" id="KW-0238">DNA-binding</keyword>
<dbReference type="InterPro" id="IPR011991">
    <property type="entry name" value="ArsR-like_HTH"/>
</dbReference>
<dbReference type="Proteomes" id="UP000528608">
    <property type="component" value="Unassembled WGS sequence"/>
</dbReference>
<dbReference type="RefSeq" id="WP_244927121.1">
    <property type="nucleotide sequence ID" value="NZ_JACHJF010000010.1"/>
</dbReference>
<protein>
    <submittedName>
        <fullName evidence="5">DNA-binding transcriptional ArsR family regulator</fullName>
    </submittedName>
</protein>
<organism evidence="5 6">
    <name type="scientific">Streptomyces eurocidicus</name>
    <name type="common">Streptoverticillium eurocidicus</name>
    <dbReference type="NCBI Taxonomy" id="66423"/>
    <lineage>
        <taxon>Bacteria</taxon>
        <taxon>Bacillati</taxon>
        <taxon>Actinomycetota</taxon>
        <taxon>Actinomycetes</taxon>
        <taxon>Kitasatosporales</taxon>
        <taxon>Streptomycetaceae</taxon>
        <taxon>Streptomyces</taxon>
    </lineage>
</organism>
<dbReference type="InterPro" id="IPR051081">
    <property type="entry name" value="HTH_MetalResp_TranReg"/>
</dbReference>
<comment type="caution">
    <text evidence="5">The sequence shown here is derived from an EMBL/GenBank/DDBJ whole genome shotgun (WGS) entry which is preliminary data.</text>
</comment>
<proteinExistence type="predicted"/>
<reference evidence="5 6" key="1">
    <citation type="submission" date="2020-08" db="EMBL/GenBank/DDBJ databases">
        <title>Genomic Encyclopedia of Type Strains, Phase III (KMG-III): the genomes of soil and plant-associated and newly described type strains.</title>
        <authorList>
            <person name="Whitman W."/>
        </authorList>
    </citation>
    <scope>NUCLEOTIDE SEQUENCE [LARGE SCALE GENOMIC DNA]</scope>
    <source>
        <strain evidence="5 6">CECT 3259</strain>
    </source>
</reference>
<evidence type="ECO:0000256" key="2">
    <source>
        <dbReference type="ARBA" id="ARBA00023125"/>
    </source>
</evidence>
<gene>
    <name evidence="5" type="ORF">FHS36_003574</name>
</gene>
<keyword evidence="3" id="KW-0804">Transcription</keyword>
<dbReference type="Gene3D" id="1.10.10.10">
    <property type="entry name" value="Winged helix-like DNA-binding domain superfamily/Winged helix DNA-binding domain"/>
    <property type="match status" value="1"/>
</dbReference>
<feature type="domain" description="HTH arsR-type" evidence="4">
    <location>
        <begin position="7"/>
        <end position="106"/>
    </location>
</feature>
<keyword evidence="1" id="KW-0805">Transcription regulation</keyword>
<dbReference type="InterPro" id="IPR036388">
    <property type="entry name" value="WH-like_DNA-bd_sf"/>
</dbReference>
<accession>A0A7W8F4A5</accession>
<dbReference type="GO" id="GO:0003700">
    <property type="term" value="F:DNA-binding transcription factor activity"/>
    <property type="evidence" value="ECO:0007669"/>
    <property type="project" value="InterPro"/>
</dbReference>
<evidence type="ECO:0000313" key="6">
    <source>
        <dbReference type="Proteomes" id="UP000528608"/>
    </source>
</evidence>
<evidence type="ECO:0000256" key="1">
    <source>
        <dbReference type="ARBA" id="ARBA00023015"/>
    </source>
</evidence>
<dbReference type="GO" id="GO:0003677">
    <property type="term" value="F:DNA binding"/>
    <property type="evidence" value="ECO:0007669"/>
    <property type="project" value="UniProtKB-KW"/>
</dbReference>
<dbReference type="SMART" id="SM00418">
    <property type="entry name" value="HTH_ARSR"/>
    <property type="match status" value="1"/>
</dbReference>
<evidence type="ECO:0000313" key="5">
    <source>
        <dbReference type="EMBL" id="MBB5120136.1"/>
    </source>
</evidence>
<dbReference type="PANTHER" id="PTHR33154:SF12">
    <property type="entry name" value="TRANSCRIPTIONAL REGULATORY PROTEIN"/>
    <property type="match status" value="1"/>
</dbReference>
<dbReference type="CDD" id="cd00090">
    <property type="entry name" value="HTH_ARSR"/>
    <property type="match status" value="1"/>
</dbReference>
<name>A0A7W8F4A5_STREU</name>
<dbReference type="InterPro" id="IPR036390">
    <property type="entry name" value="WH_DNA-bd_sf"/>
</dbReference>
<dbReference type="SUPFAM" id="SSF46785">
    <property type="entry name" value="Winged helix' DNA-binding domain"/>
    <property type="match status" value="1"/>
</dbReference>
<dbReference type="Pfam" id="PF01022">
    <property type="entry name" value="HTH_5"/>
    <property type="match status" value="1"/>
</dbReference>
<dbReference type="InterPro" id="IPR001845">
    <property type="entry name" value="HTH_ArsR_DNA-bd_dom"/>
</dbReference>
<dbReference type="PANTHER" id="PTHR33154">
    <property type="entry name" value="TRANSCRIPTIONAL REGULATOR, ARSR FAMILY"/>
    <property type="match status" value="1"/>
</dbReference>
<sequence>MARYLAEPDAVGIKFVEVMRALADPVRLRMLLVLADGEYHPCWPEEFLVGVHKSTLSHHFRVLREAGITRTRLEGRNYFVQLRREDLDARFPGLLDAVLGGARELDVTDAPDAADV</sequence>
<dbReference type="EMBL" id="JACHJF010000010">
    <property type="protein sequence ID" value="MBB5120136.1"/>
    <property type="molecule type" value="Genomic_DNA"/>
</dbReference>
<dbReference type="PROSITE" id="PS50987">
    <property type="entry name" value="HTH_ARSR_2"/>
    <property type="match status" value="1"/>
</dbReference>
<evidence type="ECO:0000256" key="3">
    <source>
        <dbReference type="ARBA" id="ARBA00023163"/>
    </source>
</evidence>